<dbReference type="Gene3D" id="3.40.50.720">
    <property type="entry name" value="NAD(P)-binding Rossmann-like Domain"/>
    <property type="match status" value="1"/>
</dbReference>
<evidence type="ECO:0000313" key="1">
    <source>
        <dbReference type="EMBL" id="KRT58887.1"/>
    </source>
</evidence>
<protein>
    <submittedName>
        <fullName evidence="1">Uncharacterized protein</fullName>
    </submittedName>
</protein>
<dbReference type="Proteomes" id="UP000051276">
    <property type="component" value="Unassembled WGS sequence"/>
</dbReference>
<organism evidence="1 2">
    <name type="scientific">endosymbiont of Ridgeia piscesae</name>
    <dbReference type="NCBI Taxonomy" id="54398"/>
    <lineage>
        <taxon>Bacteria</taxon>
        <taxon>Pseudomonadati</taxon>
        <taxon>Pseudomonadota</taxon>
        <taxon>Gammaproteobacteria</taxon>
        <taxon>sulfur-oxidizing symbionts</taxon>
    </lineage>
</organism>
<accession>A0A0T5Z7I9</accession>
<sequence>MHPQGVAAFPHYYVGINSLSELATKDDRVCVLNITGGESRTVTPVSHIYSGGNIVCGTAPGRSGSKMKTAIGEIPVYDNVAEAVDDGCEFN</sequence>
<evidence type="ECO:0000313" key="2">
    <source>
        <dbReference type="Proteomes" id="UP000051276"/>
    </source>
</evidence>
<dbReference type="AlphaFoldDB" id="A0A0T5Z7I9"/>
<name>A0A0T5Z7I9_9GAMM</name>
<dbReference type="EMBL" id="LMXI01000253">
    <property type="protein sequence ID" value="KRT58887.1"/>
    <property type="molecule type" value="Genomic_DNA"/>
</dbReference>
<gene>
    <name evidence="1" type="ORF">Ga0076813_14411</name>
</gene>
<feature type="non-terminal residue" evidence="1">
    <location>
        <position position="91"/>
    </location>
</feature>
<dbReference type="SUPFAM" id="SSF51735">
    <property type="entry name" value="NAD(P)-binding Rossmann-fold domains"/>
    <property type="match status" value="1"/>
</dbReference>
<reference evidence="1 2" key="1">
    <citation type="submission" date="2015-11" db="EMBL/GenBank/DDBJ databases">
        <title>The genome of Candidatus Endoriftia persephone in Ridgeia piscesae and population structure of the North Eastern Pacific vestimentiferan symbionts.</title>
        <authorList>
            <person name="Perez M."/>
            <person name="Juniper K.S."/>
        </authorList>
    </citation>
    <scope>NUCLEOTIDE SEQUENCE [LARGE SCALE GENOMIC DNA]</scope>
    <source>
        <strain evidence="1">Ind10</strain>
    </source>
</reference>
<dbReference type="InterPro" id="IPR036291">
    <property type="entry name" value="NAD(P)-bd_dom_sf"/>
</dbReference>
<comment type="caution">
    <text evidence="1">The sequence shown here is derived from an EMBL/GenBank/DDBJ whole genome shotgun (WGS) entry which is preliminary data.</text>
</comment>
<proteinExistence type="predicted"/>